<protein>
    <submittedName>
        <fullName evidence="2">PorV/PorQ family protein</fullName>
    </submittedName>
</protein>
<gene>
    <name evidence="2" type="ORF">F2Y13_02190</name>
</gene>
<name>A0A5B3GF04_9BACT</name>
<evidence type="ECO:0000313" key="2">
    <source>
        <dbReference type="EMBL" id="KAA2372283.1"/>
    </source>
</evidence>
<accession>A0A5B3GF04</accession>
<dbReference type="RefSeq" id="WP_149886932.1">
    <property type="nucleotide sequence ID" value="NZ_JBDMXV010000038.1"/>
</dbReference>
<reference evidence="2 3" key="1">
    <citation type="journal article" date="2019" name="Nat. Med.">
        <title>A library of human gut bacterial isolates paired with longitudinal multiomics data enables mechanistic microbiome research.</title>
        <authorList>
            <person name="Poyet M."/>
            <person name="Groussin M."/>
            <person name="Gibbons S.M."/>
            <person name="Avila-Pacheco J."/>
            <person name="Jiang X."/>
            <person name="Kearney S.M."/>
            <person name="Perrotta A.R."/>
            <person name="Berdy B."/>
            <person name="Zhao S."/>
            <person name="Lieberman T.D."/>
            <person name="Swanson P.K."/>
            <person name="Smith M."/>
            <person name="Roesemann S."/>
            <person name="Alexander J.E."/>
            <person name="Rich S.A."/>
            <person name="Livny J."/>
            <person name="Vlamakis H."/>
            <person name="Clish C."/>
            <person name="Bullock K."/>
            <person name="Deik A."/>
            <person name="Scott J."/>
            <person name="Pierce K.A."/>
            <person name="Xavier R.J."/>
            <person name="Alm E.J."/>
        </authorList>
    </citation>
    <scope>NUCLEOTIDE SEQUENCE [LARGE SCALE GENOMIC DNA]</scope>
    <source>
        <strain evidence="2 3">BIOML-A2</strain>
    </source>
</reference>
<organism evidence="2 3">
    <name type="scientific">Alistipes shahii</name>
    <dbReference type="NCBI Taxonomy" id="328814"/>
    <lineage>
        <taxon>Bacteria</taxon>
        <taxon>Pseudomonadati</taxon>
        <taxon>Bacteroidota</taxon>
        <taxon>Bacteroidia</taxon>
        <taxon>Bacteroidales</taxon>
        <taxon>Rikenellaceae</taxon>
        <taxon>Alistipes</taxon>
    </lineage>
</organism>
<sequence length="326" mass="34375">MYIYQSIKHFTAAFLFATGGYAAQAQTTDAGIMPFLGLETNARTAGMAGAATAVADNPLAVYANAALSLIGERHAGGALFSGPWNTAFDSANVLYGVGGFYTPDSRNALLAGVRYFRGPSVGLTDEQGFPAGTARPQDLSAEVGYGRRIGRNLAFSLTVRYVRSDQGFGEKPMQGVSFDIGAAYRGTLRAVKGARWIVGLRLADIGPNVKASDGERYGLPTRGSLGGSLHLPFRPNHVLGIALDLGHQFRGGITGLAAGAEYTFFRHGVVRGGYHLGQKNKGAGNYASLGCGFIAGPVRCDAAWRFGGNKFNPLNDTFLFSVGFLL</sequence>
<dbReference type="NCBIfam" id="NF033709">
    <property type="entry name" value="PorV_fam"/>
    <property type="match status" value="1"/>
</dbReference>
<dbReference type="Pfam" id="PF19572">
    <property type="entry name" value="PorV"/>
    <property type="match status" value="1"/>
</dbReference>
<evidence type="ECO:0000313" key="3">
    <source>
        <dbReference type="Proteomes" id="UP000323567"/>
    </source>
</evidence>
<proteinExistence type="predicted"/>
<dbReference type="AlphaFoldDB" id="A0A5B3GF04"/>
<feature type="domain" description="Type IX secretion system protein PorV" evidence="1">
    <location>
        <begin position="25"/>
        <end position="243"/>
    </location>
</feature>
<dbReference type="Proteomes" id="UP000323567">
    <property type="component" value="Unassembled WGS sequence"/>
</dbReference>
<dbReference type="InterPro" id="IPR045741">
    <property type="entry name" value="PorV"/>
</dbReference>
<comment type="caution">
    <text evidence="2">The sequence shown here is derived from an EMBL/GenBank/DDBJ whole genome shotgun (WGS) entry which is preliminary data.</text>
</comment>
<dbReference type="EMBL" id="VVXK01000001">
    <property type="protein sequence ID" value="KAA2372283.1"/>
    <property type="molecule type" value="Genomic_DNA"/>
</dbReference>
<evidence type="ECO:0000259" key="1">
    <source>
        <dbReference type="Pfam" id="PF19572"/>
    </source>
</evidence>